<evidence type="ECO:0000256" key="4">
    <source>
        <dbReference type="ARBA" id="ARBA00022741"/>
    </source>
</evidence>
<dbReference type="InterPro" id="IPR017932">
    <property type="entry name" value="GATase_2_dom"/>
</dbReference>
<comment type="similarity">
    <text evidence="2">Belongs to the asparagine synthetase family.</text>
</comment>
<dbReference type="GO" id="GO:0005524">
    <property type="term" value="F:ATP binding"/>
    <property type="evidence" value="ECO:0007669"/>
    <property type="project" value="UniProtKB-KW"/>
</dbReference>
<evidence type="ECO:0000259" key="10">
    <source>
        <dbReference type="PROSITE" id="PS51278"/>
    </source>
</evidence>
<evidence type="ECO:0000256" key="2">
    <source>
        <dbReference type="ARBA" id="ARBA00005752"/>
    </source>
</evidence>
<sequence length="654" mass="75655">MSAIAGIWTRHPSPLLNQHLDTMMQVLSHFPADDAGIWSSPVVALGCHTRWITPESILECLPYHHPTFRNSITADAILDNREELFSLLHIDYFKRRHMTDSELILRAYAKWGINCPRYLLGDFSFVIWDEYNKRLFGARDLLGNRTLYFEHHCDQFAFCTTMSPLLAISDQKPSINESWLAEFLAIPVILDTIDVKSTVYQGIHQLPPAHFFTVEDGRLKIDQYDGLKEPAEKLRLRSNGEYEEAFRDVFQTAVASKLRTFRQVGVKLSGGLDSGSIAAFASKFLHQEGKRLHTFSYIPPSDFADWTNRYMVADETPYIQSIARHAGNTRNHFLRFPERNSITVVDELLDSIEAPYKFLENSFWLTGIAEQAQMESIGVMLTGGRGNYTVSWGPACDYYAQLMRKVQWIKLYREMKQYSRIEGISRFKLFPFVGSHAFPLAARWMNKSREKDSMRPMLIHPEFAKRTEVMEKLQPYYGHVDMNGMQTDDFSERRFQFEHLATSNHYGTSTTKLSLRYGIADRDPTNDPRVIRFCLSLPYDQFVQHGRDRSIIRRAVSGLLPDDVRMNQRVRGVQGADWLYRLRSSWDTLTDELHHMCLDPVASAYLHINQVKQSLNVVGASPKSELAFDPHARLLMQSLIVYRFLKRTHSLERR</sequence>
<dbReference type="InterPro" id="IPR001962">
    <property type="entry name" value="Asn_synthase"/>
</dbReference>
<comment type="pathway">
    <text evidence="1">Amino-acid biosynthesis; L-asparagine biosynthesis; L-asparagine from L-aspartate (L-Gln route): step 1/1.</text>
</comment>
<dbReference type="SUPFAM" id="SSF52402">
    <property type="entry name" value="Adenine nucleotide alpha hydrolases-like"/>
    <property type="match status" value="1"/>
</dbReference>
<dbReference type="InterPro" id="IPR051786">
    <property type="entry name" value="ASN_synthetase/amidase"/>
</dbReference>
<evidence type="ECO:0000256" key="7">
    <source>
        <dbReference type="ARBA" id="ARBA00022962"/>
    </source>
</evidence>
<dbReference type="PIRSF" id="PIRSF001589">
    <property type="entry name" value="Asn_synthetase_glu-h"/>
    <property type="match status" value="1"/>
</dbReference>
<name>A0A848MC73_PAELE</name>
<keyword evidence="6" id="KW-0061">Asparagine biosynthesis</keyword>
<dbReference type="EC" id="6.3.5.4" evidence="3"/>
<keyword evidence="7" id="KW-0315">Glutamine amidotransferase</keyword>
<dbReference type="InterPro" id="IPR014729">
    <property type="entry name" value="Rossmann-like_a/b/a_fold"/>
</dbReference>
<dbReference type="Proteomes" id="UP000565468">
    <property type="component" value="Unassembled WGS sequence"/>
</dbReference>
<dbReference type="AlphaFoldDB" id="A0A848MC73"/>
<dbReference type="GO" id="GO:0006529">
    <property type="term" value="P:asparagine biosynthetic process"/>
    <property type="evidence" value="ECO:0007669"/>
    <property type="project" value="UniProtKB-KW"/>
</dbReference>
<protein>
    <recommendedName>
        <fullName evidence="3">asparagine synthase (glutamine-hydrolyzing)</fullName>
        <ecNumber evidence="3">6.3.5.4</ecNumber>
    </recommendedName>
</protein>
<comment type="caution">
    <text evidence="11">The sequence shown here is derived from an EMBL/GenBank/DDBJ whole genome shotgun (WGS) entry which is preliminary data.</text>
</comment>
<dbReference type="SUPFAM" id="SSF56235">
    <property type="entry name" value="N-terminal nucleophile aminohydrolases (Ntn hydrolases)"/>
    <property type="match status" value="1"/>
</dbReference>
<keyword evidence="6" id="KW-0028">Amino-acid biosynthesis</keyword>
<keyword evidence="12" id="KW-1185">Reference proteome</keyword>
<dbReference type="EMBL" id="JABBPN010000021">
    <property type="protein sequence ID" value="NMO97642.1"/>
    <property type="molecule type" value="Genomic_DNA"/>
</dbReference>
<dbReference type="PANTHER" id="PTHR43284">
    <property type="entry name" value="ASPARAGINE SYNTHETASE (GLUTAMINE-HYDROLYZING)"/>
    <property type="match status" value="1"/>
</dbReference>
<feature type="binding site" evidence="9">
    <location>
        <position position="100"/>
    </location>
    <ligand>
        <name>L-glutamine</name>
        <dbReference type="ChEBI" id="CHEBI:58359"/>
    </ligand>
</feature>
<dbReference type="GO" id="GO:0004066">
    <property type="term" value="F:asparagine synthase (glutamine-hydrolyzing) activity"/>
    <property type="evidence" value="ECO:0007669"/>
    <property type="project" value="UniProtKB-EC"/>
</dbReference>
<dbReference type="Gene3D" id="3.40.50.620">
    <property type="entry name" value="HUPs"/>
    <property type="match status" value="2"/>
</dbReference>
<reference evidence="11 12" key="1">
    <citation type="submission" date="2020-04" db="EMBL/GenBank/DDBJ databases">
        <title>Paenibacillus algicola sp. nov., a novel marine bacterium producing alginate lyase.</title>
        <authorList>
            <person name="Huang H."/>
        </authorList>
    </citation>
    <scope>NUCLEOTIDE SEQUENCE [LARGE SCALE GENOMIC DNA]</scope>
    <source>
        <strain evidence="11 12">L7-75</strain>
    </source>
</reference>
<evidence type="ECO:0000256" key="6">
    <source>
        <dbReference type="ARBA" id="ARBA00022888"/>
    </source>
</evidence>
<dbReference type="PANTHER" id="PTHR43284:SF1">
    <property type="entry name" value="ASPARAGINE SYNTHETASE"/>
    <property type="match status" value="1"/>
</dbReference>
<keyword evidence="4 9" id="KW-0547">Nucleotide-binding</keyword>
<evidence type="ECO:0000256" key="9">
    <source>
        <dbReference type="PIRSR" id="PIRSR001589-2"/>
    </source>
</evidence>
<organism evidence="11 12">
    <name type="scientific">Paenibacillus lemnae</name>
    <dbReference type="NCBI Taxonomy" id="1330551"/>
    <lineage>
        <taxon>Bacteria</taxon>
        <taxon>Bacillati</taxon>
        <taxon>Bacillota</taxon>
        <taxon>Bacilli</taxon>
        <taxon>Bacillales</taxon>
        <taxon>Paenibacillaceae</taxon>
        <taxon>Paenibacillus</taxon>
    </lineage>
</organism>
<gene>
    <name evidence="11" type="ORF">HII30_17915</name>
</gene>
<dbReference type="InterPro" id="IPR033738">
    <property type="entry name" value="AsnB_N"/>
</dbReference>
<evidence type="ECO:0000256" key="5">
    <source>
        <dbReference type="ARBA" id="ARBA00022840"/>
    </source>
</evidence>
<dbReference type="PROSITE" id="PS51278">
    <property type="entry name" value="GATASE_TYPE_2"/>
    <property type="match status" value="1"/>
</dbReference>
<proteinExistence type="inferred from homology"/>
<dbReference type="Pfam" id="PF13537">
    <property type="entry name" value="GATase_7"/>
    <property type="match status" value="1"/>
</dbReference>
<evidence type="ECO:0000256" key="1">
    <source>
        <dbReference type="ARBA" id="ARBA00005187"/>
    </source>
</evidence>
<evidence type="ECO:0000256" key="8">
    <source>
        <dbReference type="ARBA" id="ARBA00048741"/>
    </source>
</evidence>
<dbReference type="RefSeq" id="WP_169506420.1">
    <property type="nucleotide sequence ID" value="NZ_JABBPN010000021.1"/>
</dbReference>
<feature type="domain" description="Glutamine amidotransferase type-2" evidence="10">
    <location>
        <begin position="2"/>
        <end position="217"/>
    </location>
</feature>
<evidence type="ECO:0000256" key="3">
    <source>
        <dbReference type="ARBA" id="ARBA00012737"/>
    </source>
</evidence>
<evidence type="ECO:0000313" key="11">
    <source>
        <dbReference type="EMBL" id="NMO97642.1"/>
    </source>
</evidence>
<keyword evidence="5 9" id="KW-0067">ATP-binding</keyword>
<comment type="catalytic activity">
    <reaction evidence="8">
        <text>L-aspartate + L-glutamine + ATP + H2O = L-asparagine + L-glutamate + AMP + diphosphate + H(+)</text>
        <dbReference type="Rhea" id="RHEA:12228"/>
        <dbReference type="ChEBI" id="CHEBI:15377"/>
        <dbReference type="ChEBI" id="CHEBI:15378"/>
        <dbReference type="ChEBI" id="CHEBI:29985"/>
        <dbReference type="ChEBI" id="CHEBI:29991"/>
        <dbReference type="ChEBI" id="CHEBI:30616"/>
        <dbReference type="ChEBI" id="CHEBI:33019"/>
        <dbReference type="ChEBI" id="CHEBI:58048"/>
        <dbReference type="ChEBI" id="CHEBI:58359"/>
        <dbReference type="ChEBI" id="CHEBI:456215"/>
        <dbReference type="EC" id="6.3.5.4"/>
    </reaction>
</comment>
<dbReference type="CDD" id="cd00712">
    <property type="entry name" value="AsnB"/>
    <property type="match status" value="1"/>
</dbReference>
<dbReference type="InterPro" id="IPR029055">
    <property type="entry name" value="Ntn_hydrolases_N"/>
</dbReference>
<dbReference type="Pfam" id="PF00733">
    <property type="entry name" value="Asn_synthase"/>
    <property type="match status" value="1"/>
</dbReference>
<accession>A0A848MC73</accession>
<dbReference type="InterPro" id="IPR006426">
    <property type="entry name" value="Asn_synth_AEB"/>
</dbReference>
<dbReference type="Gene3D" id="3.60.20.10">
    <property type="entry name" value="Glutamine Phosphoribosylpyrophosphate, subunit 1, domain 1"/>
    <property type="match status" value="1"/>
</dbReference>
<evidence type="ECO:0000313" key="12">
    <source>
        <dbReference type="Proteomes" id="UP000565468"/>
    </source>
</evidence>